<protein>
    <recommendedName>
        <fullName evidence="3">Tc1-like transposase DDE domain-containing protein</fullName>
    </recommendedName>
</protein>
<dbReference type="InterPro" id="IPR036397">
    <property type="entry name" value="RNaseH_sf"/>
</dbReference>
<evidence type="ECO:0000313" key="1">
    <source>
        <dbReference type="EMBL" id="KII72824.1"/>
    </source>
</evidence>
<name>A0A0C2J4R1_THEKT</name>
<dbReference type="Gene3D" id="3.30.420.10">
    <property type="entry name" value="Ribonuclease H-like superfamily/Ribonuclease H"/>
    <property type="match status" value="1"/>
</dbReference>
<evidence type="ECO:0008006" key="3">
    <source>
        <dbReference type="Google" id="ProtNLM"/>
    </source>
</evidence>
<dbReference type="AlphaFoldDB" id="A0A0C2J4R1"/>
<gene>
    <name evidence="1" type="ORF">RF11_14918</name>
</gene>
<dbReference type="Proteomes" id="UP000031668">
    <property type="component" value="Unassembled WGS sequence"/>
</dbReference>
<dbReference type="OrthoDB" id="7668193at2759"/>
<comment type="caution">
    <text evidence="1">The sequence shown here is derived from an EMBL/GenBank/DDBJ whole genome shotgun (WGS) entry which is preliminary data.</text>
</comment>
<dbReference type="EMBL" id="JWZT01001089">
    <property type="protein sequence ID" value="KII72824.1"/>
    <property type="molecule type" value="Genomic_DNA"/>
</dbReference>
<dbReference type="GO" id="GO:0003676">
    <property type="term" value="F:nucleic acid binding"/>
    <property type="evidence" value="ECO:0007669"/>
    <property type="project" value="InterPro"/>
</dbReference>
<proteinExistence type="predicted"/>
<reference evidence="1 2" key="1">
    <citation type="journal article" date="2014" name="Genome Biol. Evol.">
        <title>The genome of the myxosporean Thelohanellus kitauei shows adaptations to nutrient acquisition within its fish host.</title>
        <authorList>
            <person name="Yang Y."/>
            <person name="Xiong J."/>
            <person name="Zhou Z."/>
            <person name="Huo F."/>
            <person name="Miao W."/>
            <person name="Ran C."/>
            <person name="Liu Y."/>
            <person name="Zhang J."/>
            <person name="Feng J."/>
            <person name="Wang M."/>
            <person name="Wang M."/>
            <person name="Wang L."/>
            <person name="Yao B."/>
        </authorList>
    </citation>
    <scope>NUCLEOTIDE SEQUENCE [LARGE SCALE GENOMIC DNA]</scope>
    <source>
        <strain evidence="1">Wuqing</strain>
    </source>
</reference>
<sequence length="138" mass="15899">MESLSPGMLPYSNTNAPKFISLNESEGVISIEPLSIKLNRSVSVLWDAGHSAFFKTQDHPFNQEHFCGYFIEAFEQFFSSGIHESIFIMDNEEGRWVIYLPPYSPFLIQIENLLPKWKNIVKPESPRLETDLFNQVAQ</sequence>
<keyword evidence="2" id="KW-1185">Reference proteome</keyword>
<accession>A0A0C2J4R1</accession>
<organism evidence="1 2">
    <name type="scientific">Thelohanellus kitauei</name>
    <name type="common">Myxosporean</name>
    <dbReference type="NCBI Taxonomy" id="669202"/>
    <lineage>
        <taxon>Eukaryota</taxon>
        <taxon>Metazoa</taxon>
        <taxon>Cnidaria</taxon>
        <taxon>Myxozoa</taxon>
        <taxon>Myxosporea</taxon>
        <taxon>Bivalvulida</taxon>
        <taxon>Platysporina</taxon>
        <taxon>Myxobolidae</taxon>
        <taxon>Thelohanellus</taxon>
    </lineage>
</organism>
<evidence type="ECO:0000313" key="2">
    <source>
        <dbReference type="Proteomes" id="UP000031668"/>
    </source>
</evidence>